<dbReference type="Pfam" id="PF03772">
    <property type="entry name" value="Competence"/>
    <property type="match status" value="1"/>
</dbReference>
<dbReference type="Proteomes" id="UP000019474">
    <property type="component" value="Unassembled WGS sequence"/>
</dbReference>
<sequence length="559" mass="64616">MIVWAVRLACLQVRWFFLINCCLLIIPAGCFFSWQQFRASQLQTFQQATGNHVTLQVRITPDNLRWSGSRYSGLVTVPSLHQQLYLRGQATSRMLATLHTTKSLLVTGRLQPLAPSGNQNQFDGGAFQRQRGINGQLQVQQLRLIAKQPPATFLEKLHELRFWGLWQLRRFPHLVRLYAACLLFGYQTEDFRLDLNGVQQLGLIHLFTISGRHVYFLLQLATYLLTRLRLRRKWIDWFNCCWLPVYCVISGFGVGLWRACLGTELRIQARLLQVNLRGLDLWAVTLMLHLLINPWVLCQFGGQLAYLLSFTMLVTNTSRYWQQMLWMNLIGLPLILYHGYTWHCLSFLVSLWMVPIFGRLVFPLILVSYLLGVFRLPGLQISNWLLQQITVVINGISQFPGEIIFGKPQLVLVVLLLLVGLGAFFKQVWQRWITFFLLLLLSFGQIHFPTTGEITFFDVGQGDSILIRAPFNQTVTLIDTGGRLDFGNRRRQGQRYQAEQTSINYLHSIGIHRIDNLCLSHQDSDHIGICIEESLCKNVYKLFYIKLPQKLPQFVKFVS</sequence>
<dbReference type="NCBIfam" id="TIGR00360">
    <property type="entry name" value="ComEC_N-term"/>
    <property type="match status" value="1"/>
</dbReference>
<dbReference type="SUPFAM" id="SSF56281">
    <property type="entry name" value="Metallo-hydrolase/oxidoreductase"/>
    <property type="match status" value="1"/>
</dbReference>
<comment type="subcellular location">
    <subcellularLocation>
        <location evidence="1">Cell membrane</location>
        <topology evidence="1">Multi-pass membrane protein</topology>
    </subcellularLocation>
</comment>
<feature type="domain" description="ComEC/Rec2-related protein" evidence="8">
    <location>
        <begin position="183"/>
        <end position="425"/>
    </location>
</feature>
<dbReference type="EMBL" id="ALXG01000045">
    <property type="protein sequence ID" value="ETO40001.1"/>
    <property type="molecule type" value="Genomic_DNA"/>
</dbReference>
<dbReference type="OrthoDB" id="9761531at2"/>
<evidence type="ECO:0000259" key="9">
    <source>
        <dbReference type="Pfam" id="PF13567"/>
    </source>
</evidence>
<dbReference type="InterPro" id="IPR036866">
    <property type="entry name" value="RibonucZ/Hydroxyglut_hydro"/>
</dbReference>
<dbReference type="PATRIC" id="fig|1221538.3.peg.1117"/>
<evidence type="ECO:0000256" key="6">
    <source>
        <dbReference type="SAM" id="Phobius"/>
    </source>
</evidence>
<dbReference type="PANTHER" id="PTHR30619:SF7">
    <property type="entry name" value="BETA-LACTAMASE DOMAIN PROTEIN"/>
    <property type="match status" value="1"/>
</dbReference>
<feature type="transmembrane region" description="Helical" evidence="6">
    <location>
        <begin position="352"/>
        <end position="374"/>
    </location>
</feature>
<feature type="transmembrane region" description="Helical" evidence="6">
    <location>
        <begin position="15"/>
        <end position="34"/>
    </location>
</feature>
<keyword evidence="4 6" id="KW-1133">Transmembrane helix</keyword>
<dbReference type="AlphaFoldDB" id="W9EFH3"/>
<dbReference type="GO" id="GO:0005886">
    <property type="term" value="C:plasma membrane"/>
    <property type="evidence" value="ECO:0007669"/>
    <property type="project" value="UniProtKB-SubCell"/>
</dbReference>
<keyword evidence="3 6" id="KW-0812">Transmembrane</keyword>
<comment type="caution">
    <text evidence="10">The sequence shown here is derived from an EMBL/GenBank/DDBJ whole genome shotgun (WGS) entry which is preliminary data.</text>
</comment>
<dbReference type="Pfam" id="PF00753">
    <property type="entry name" value="Lactamase_B"/>
    <property type="match status" value="1"/>
</dbReference>
<feature type="transmembrane region" description="Helical" evidence="6">
    <location>
        <begin position="237"/>
        <end position="257"/>
    </location>
</feature>
<proteinExistence type="predicted"/>
<feature type="domain" description="DUF4131" evidence="9">
    <location>
        <begin position="11"/>
        <end position="141"/>
    </location>
</feature>
<evidence type="ECO:0000256" key="2">
    <source>
        <dbReference type="ARBA" id="ARBA00022475"/>
    </source>
</evidence>
<reference evidence="10 11" key="1">
    <citation type="submission" date="2012-08" db="EMBL/GenBank/DDBJ databases">
        <title>Genome sequencing of Lactobacillus florum 8D.</title>
        <authorList>
            <person name="Kim E.B."/>
            <person name="Marco M.L."/>
        </authorList>
    </citation>
    <scope>NUCLEOTIDE SEQUENCE [LARGE SCALE GENOMIC DNA]</scope>
    <source>
        <strain evidence="10 11">8D</strain>
    </source>
</reference>
<evidence type="ECO:0000313" key="11">
    <source>
        <dbReference type="Proteomes" id="UP000019474"/>
    </source>
</evidence>
<dbReference type="Pfam" id="PF13567">
    <property type="entry name" value="DUF4131"/>
    <property type="match status" value="1"/>
</dbReference>
<feature type="domain" description="Metallo-beta-lactamase" evidence="7">
    <location>
        <begin position="458"/>
        <end position="528"/>
    </location>
</feature>
<organism evidence="10 11">
    <name type="scientific">Fructilactobacillus florum 8D</name>
    <dbReference type="NCBI Taxonomy" id="1221538"/>
    <lineage>
        <taxon>Bacteria</taxon>
        <taxon>Bacillati</taxon>
        <taxon>Bacillota</taxon>
        <taxon>Bacilli</taxon>
        <taxon>Lactobacillales</taxon>
        <taxon>Lactobacillaceae</taxon>
        <taxon>Fructilactobacillus</taxon>
    </lineage>
</organism>
<dbReference type="InterPro" id="IPR052159">
    <property type="entry name" value="Competence_DNA_uptake"/>
</dbReference>
<dbReference type="InterPro" id="IPR025405">
    <property type="entry name" value="DUF4131"/>
</dbReference>
<dbReference type="PANTHER" id="PTHR30619">
    <property type="entry name" value="DNA INTERNALIZATION/COMPETENCE PROTEIN COMEC/REC2"/>
    <property type="match status" value="1"/>
</dbReference>
<evidence type="ECO:0000313" key="10">
    <source>
        <dbReference type="EMBL" id="ETO40001.1"/>
    </source>
</evidence>
<evidence type="ECO:0000259" key="7">
    <source>
        <dbReference type="Pfam" id="PF00753"/>
    </source>
</evidence>
<feature type="transmembrane region" description="Helical" evidence="6">
    <location>
        <begin position="281"/>
        <end position="308"/>
    </location>
</feature>
<keyword evidence="11" id="KW-1185">Reference proteome</keyword>
<dbReference type="Gene3D" id="3.60.15.10">
    <property type="entry name" value="Ribonuclease Z/Hydroxyacylglutathione hydrolase-like"/>
    <property type="match status" value="1"/>
</dbReference>
<gene>
    <name evidence="10" type="ORF">B808_1110</name>
</gene>
<evidence type="ECO:0000256" key="5">
    <source>
        <dbReference type="ARBA" id="ARBA00023136"/>
    </source>
</evidence>
<evidence type="ECO:0000256" key="3">
    <source>
        <dbReference type="ARBA" id="ARBA00022692"/>
    </source>
</evidence>
<evidence type="ECO:0000256" key="1">
    <source>
        <dbReference type="ARBA" id="ARBA00004651"/>
    </source>
</evidence>
<protein>
    <submittedName>
        <fullName evidence="10">Late competence protein ComEC, DNA transport</fullName>
    </submittedName>
</protein>
<keyword evidence="5 6" id="KW-0472">Membrane</keyword>
<dbReference type="InterPro" id="IPR004477">
    <property type="entry name" value="ComEC_N"/>
</dbReference>
<dbReference type="InterPro" id="IPR001279">
    <property type="entry name" value="Metallo-B-lactamas"/>
</dbReference>
<evidence type="ECO:0000256" key="4">
    <source>
        <dbReference type="ARBA" id="ARBA00022989"/>
    </source>
</evidence>
<evidence type="ECO:0000259" key="8">
    <source>
        <dbReference type="Pfam" id="PF03772"/>
    </source>
</evidence>
<feature type="transmembrane region" description="Helical" evidence="6">
    <location>
        <begin position="432"/>
        <end position="448"/>
    </location>
</feature>
<feature type="transmembrane region" description="Helical" evidence="6">
    <location>
        <begin position="405"/>
        <end position="425"/>
    </location>
</feature>
<accession>W9EFH3</accession>
<keyword evidence="2" id="KW-1003">Cell membrane</keyword>
<feature type="transmembrane region" description="Helical" evidence="6">
    <location>
        <begin position="320"/>
        <end position="340"/>
    </location>
</feature>
<name>W9EFH3_9LACO</name>